<keyword evidence="3" id="KW-0479">Metal-binding</keyword>
<keyword evidence="6" id="KW-0408">Iron</keyword>
<dbReference type="EMBL" id="DYVX01000076">
    <property type="protein sequence ID" value="HJF92559.1"/>
    <property type="molecule type" value="Genomic_DNA"/>
</dbReference>
<keyword evidence="5" id="KW-0249">Electron transport</keyword>
<reference evidence="9" key="1">
    <citation type="journal article" date="2021" name="PeerJ">
        <title>Extensive microbial diversity within the chicken gut microbiome revealed by metagenomics and culture.</title>
        <authorList>
            <person name="Gilroy R."/>
            <person name="Ravi A."/>
            <person name="Getino M."/>
            <person name="Pursley I."/>
            <person name="Horton D.L."/>
            <person name="Alikhan N.F."/>
            <person name="Baker D."/>
            <person name="Gharbi K."/>
            <person name="Hall N."/>
            <person name="Watson M."/>
            <person name="Adriaenssens E.M."/>
            <person name="Foster-Nyarko E."/>
            <person name="Jarju S."/>
            <person name="Secka A."/>
            <person name="Antonio M."/>
            <person name="Oren A."/>
            <person name="Chaudhuri R.R."/>
            <person name="La Ragione R."/>
            <person name="Hildebrand F."/>
            <person name="Pallen M.J."/>
        </authorList>
    </citation>
    <scope>NUCLEOTIDE SEQUENCE</scope>
    <source>
        <strain evidence="9">CHK55-1828</strain>
    </source>
</reference>
<keyword evidence="1" id="KW-0813">Transport</keyword>
<dbReference type="PROSITE" id="PS00198">
    <property type="entry name" value="4FE4S_FER_1"/>
    <property type="match status" value="2"/>
</dbReference>
<reference evidence="9" key="2">
    <citation type="submission" date="2021-09" db="EMBL/GenBank/DDBJ databases">
        <authorList>
            <person name="Gilroy R."/>
        </authorList>
    </citation>
    <scope>NUCLEOTIDE SEQUENCE</scope>
    <source>
        <strain evidence="9">CHK55-1828</strain>
    </source>
</reference>
<protein>
    <submittedName>
        <fullName evidence="9">LUD domain-containing protein</fullName>
    </submittedName>
</protein>
<dbReference type="Gene3D" id="1.10.1060.10">
    <property type="entry name" value="Alpha-helical ferredoxin"/>
    <property type="match status" value="1"/>
</dbReference>
<dbReference type="PROSITE" id="PS51379">
    <property type="entry name" value="4FE4S_FER_2"/>
    <property type="match status" value="2"/>
</dbReference>
<dbReference type="InterPro" id="IPR017900">
    <property type="entry name" value="4Fe4S_Fe_S_CS"/>
</dbReference>
<evidence type="ECO:0000256" key="5">
    <source>
        <dbReference type="ARBA" id="ARBA00022982"/>
    </source>
</evidence>
<dbReference type="Proteomes" id="UP000717835">
    <property type="component" value="Unassembled WGS sequence"/>
</dbReference>
<dbReference type="RefSeq" id="WP_276828250.1">
    <property type="nucleotide sequence ID" value="NZ_CALUIP010000013.1"/>
</dbReference>
<evidence type="ECO:0000256" key="2">
    <source>
        <dbReference type="ARBA" id="ARBA00022485"/>
    </source>
</evidence>
<dbReference type="SUPFAM" id="SSF100950">
    <property type="entry name" value="NagB/RpiA/CoA transferase-like"/>
    <property type="match status" value="1"/>
</dbReference>
<evidence type="ECO:0000313" key="10">
    <source>
        <dbReference type="Proteomes" id="UP000717835"/>
    </source>
</evidence>
<feature type="domain" description="4Fe-4S ferredoxin-type" evidence="8">
    <location>
        <begin position="342"/>
        <end position="371"/>
    </location>
</feature>
<feature type="domain" description="4Fe-4S ferredoxin-type" evidence="8">
    <location>
        <begin position="294"/>
        <end position="315"/>
    </location>
</feature>
<dbReference type="AlphaFoldDB" id="A0A921LCK0"/>
<keyword evidence="7" id="KW-0411">Iron-sulfur</keyword>
<organism evidence="9 10">
    <name type="scientific">Mediterranea massiliensis</name>
    <dbReference type="NCBI Taxonomy" id="1841865"/>
    <lineage>
        <taxon>Bacteria</taxon>
        <taxon>Pseudomonadati</taxon>
        <taxon>Bacteroidota</taxon>
        <taxon>Bacteroidia</taxon>
        <taxon>Bacteroidales</taxon>
        <taxon>Bacteroidaceae</taxon>
        <taxon>Mediterranea</taxon>
    </lineage>
</organism>
<dbReference type="Pfam" id="PF02589">
    <property type="entry name" value="LUD_dom"/>
    <property type="match status" value="1"/>
</dbReference>
<dbReference type="InterPro" id="IPR003741">
    <property type="entry name" value="LUD_dom"/>
</dbReference>
<dbReference type="SUPFAM" id="SSF54862">
    <property type="entry name" value="4Fe-4S ferredoxins"/>
    <property type="match status" value="1"/>
</dbReference>
<dbReference type="InterPro" id="IPR037171">
    <property type="entry name" value="NagB/RpiA_transferase-like"/>
</dbReference>
<keyword evidence="2" id="KW-0004">4Fe-4S</keyword>
<dbReference type="InterPro" id="IPR004452">
    <property type="entry name" value="LutB/LldF"/>
</dbReference>
<evidence type="ECO:0000256" key="3">
    <source>
        <dbReference type="ARBA" id="ARBA00022723"/>
    </source>
</evidence>
<evidence type="ECO:0000256" key="6">
    <source>
        <dbReference type="ARBA" id="ARBA00023004"/>
    </source>
</evidence>
<evidence type="ECO:0000313" key="9">
    <source>
        <dbReference type="EMBL" id="HJF92559.1"/>
    </source>
</evidence>
<dbReference type="Gene3D" id="3.40.50.10420">
    <property type="entry name" value="NagB/RpiA/CoA transferase-like"/>
    <property type="match status" value="1"/>
</dbReference>
<evidence type="ECO:0000256" key="7">
    <source>
        <dbReference type="ARBA" id="ARBA00023014"/>
    </source>
</evidence>
<proteinExistence type="predicted"/>
<dbReference type="PANTHER" id="PTHR47153">
    <property type="entry name" value="LACTATE UTILIZATION PROTEIN B"/>
    <property type="match status" value="1"/>
</dbReference>
<name>A0A921LCK0_9BACT</name>
<evidence type="ECO:0000259" key="8">
    <source>
        <dbReference type="PROSITE" id="PS51379"/>
    </source>
</evidence>
<comment type="caution">
    <text evidence="9">The sequence shown here is derived from an EMBL/GenBank/DDBJ whole genome shotgun (WGS) entry which is preliminary data.</text>
</comment>
<dbReference type="InterPro" id="IPR009051">
    <property type="entry name" value="Helical_ferredxn"/>
</dbReference>
<dbReference type="InterPro" id="IPR017896">
    <property type="entry name" value="4Fe4S_Fe-S-bd"/>
</dbReference>
<dbReference type="GO" id="GO:0046872">
    <property type="term" value="F:metal ion binding"/>
    <property type="evidence" value="ECO:0007669"/>
    <property type="project" value="UniProtKB-KW"/>
</dbReference>
<evidence type="ECO:0000256" key="1">
    <source>
        <dbReference type="ARBA" id="ARBA00022448"/>
    </source>
</evidence>
<dbReference type="PANTHER" id="PTHR47153:SF2">
    <property type="entry name" value="LACTATE UTILIZATION PROTEIN B"/>
    <property type="match status" value="1"/>
</dbReference>
<dbReference type="InterPro" id="IPR024569">
    <property type="entry name" value="LutB_C"/>
</dbReference>
<dbReference type="Pfam" id="PF11870">
    <property type="entry name" value="LutB_C"/>
    <property type="match status" value="1"/>
</dbReference>
<evidence type="ECO:0000256" key="4">
    <source>
        <dbReference type="ARBA" id="ARBA00022737"/>
    </source>
</evidence>
<dbReference type="GO" id="GO:0006089">
    <property type="term" value="P:lactate metabolic process"/>
    <property type="evidence" value="ECO:0007669"/>
    <property type="project" value="InterPro"/>
</dbReference>
<gene>
    <name evidence="9" type="ORF">K8W02_09290</name>
</gene>
<dbReference type="Pfam" id="PF13183">
    <property type="entry name" value="Fer4_8"/>
    <property type="match status" value="1"/>
</dbReference>
<accession>A0A921LCK0</accession>
<keyword evidence="4" id="KW-0677">Repeat</keyword>
<dbReference type="InterPro" id="IPR024185">
    <property type="entry name" value="FTHF_cligase-like_sf"/>
</dbReference>
<sequence length="462" mass="52014">MSTKHSKAAEKFLQNKEQVAWHNETLWMVRAKRDKMSRELPEWEDLREKACQLKLYSNSHLEELLVDFEENATANGAIVHWAKDAEEYRNIIYDLLRSHGVKHFVKSKSMLSEECELDPFLISKGIDTVETDLGERILQLMHLPPSHVVLPAIHIKRQQVGELFEKEMGAEKGNYDPTYLTHVARKNLRDIFLNADAAMTGANFAVASTGDVVVCTNEGNADMGMSCPKLNISAFGLEKIVPDLEALGVFTRLLARSGTGQPSTTYTSHFRSPRPGGEYHIIIVDNGRSDMLANTDHIRLLNCIRCGACMNTCPVYRRSGGYSYTYFIPGPIGINLGMAHDPHKYYDNLSACSLCLSCSNVCPAKVDLGEQIYKWRQGLKAIGKASSEKQYMSGGMKFLMERPALFNAALWAAPMVNGLPRFMKYNGLNDWGKGRELPKFASESFNEMWKKNKVQGKEDQKK</sequence>
<dbReference type="GO" id="GO:0051539">
    <property type="term" value="F:4 iron, 4 sulfur cluster binding"/>
    <property type="evidence" value="ECO:0007669"/>
    <property type="project" value="UniProtKB-KW"/>
</dbReference>